<keyword evidence="4" id="KW-1185">Reference proteome</keyword>
<organism evidence="3 4">
    <name type="scientific">Saguinus oedipus</name>
    <name type="common">Cotton-top tamarin</name>
    <name type="synonym">Oedipomidas oedipus</name>
    <dbReference type="NCBI Taxonomy" id="9490"/>
    <lineage>
        <taxon>Eukaryota</taxon>
        <taxon>Metazoa</taxon>
        <taxon>Chordata</taxon>
        <taxon>Craniata</taxon>
        <taxon>Vertebrata</taxon>
        <taxon>Euteleostomi</taxon>
        <taxon>Mammalia</taxon>
        <taxon>Eutheria</taxon>
        <taxon>Euarchontoglires</taxon>
        <taxon>Primates</taxon>
        <taxon>Haplorrhini</taxon>
        <taxon>Platyrrhini</taxon>
        <taxon>Cebidae</taxon>
        <taxon>Callitrichinae</taxon>
        <taxon>Saguinus</taxon>
    </lineage>
</organism>
<gene>
    <name evidence="3" type="primary">ARHGAP22_2</name>
    <name evidence="3" type="ORF">P7K49_023720</name>
</gene>
<dbReference type="PANTHER" id="PTHR15228:SF22">
    <property type="entry name" value="RHO GTPASE-ACTIVATING PROTEIN 22"/>
    <property type="match status" value="1"/>
</dbReference>
<evidence type="ECO:0000313" key="3">
    <source>
        <dbReference type="EMBL" id="KAK2098269.1"/>
    </source>
</evidence>
<evidence type="ECO:0000313" key="4">
    <source>
        <dbReference type="Proteomes" id="UP001266305"/>
    </source>
</evidence>
<proteinExistence type="predicted"/>
<evidence type="ECO:0000256" key="1">
    <source>
        <dbReference type="ARBA" id="ARBA00022468"/>
    </source>
</evidence>
<keyword evidence="1" id="KW-0343">GTPase activation</keyword>
<accession>A0ABQ9UMK1</accession>
<sequence>MGGAGAEREWPLSASLPAGTSLIQHLMTVLIRKHSQLFTEPSLEGPTSTRGGQQCAVGWGSEENRPHGAGEPVQPWEEGADPAQLEVLIPAAGGGSSSLEVPIISSGGNWLMNGLSSLRGHRRASSGDRLKDSGSVQRLSTYDNVPPAGLHGVSSAGGSLSSCTACRASDSSRSSLHTEWALEPSPLPSSSEDPKSLDLGHSVDEAGTGSPTREYARRSEALQGLLCRQRTEYERSVKR</sequence>
<dbReference type="Proteomes" id="UP001266305">
    <property type="component" value="Unassembled WGS sequence"/>
</dbReference>
<comment type="caution">
    <text evidence="3">The sequence shown here is derived from an EMBL/GenBank/DDBJ whole genome shotgun (WGS) entry which is preliminary data.</text>
</comment>
<dbReference type="PANTHER" id="PTHR15228">
    <property type="entry name" value="SPERMATHECAL PHYSIOLOGY VARIANT"/>
    <property type="match status" value="1"/>
</dbReference>
<dbReference type="InterPro" id="IPR051025">
    <property type="entry name" value="RhoGAP"/>
</dbReference>
<feature type="compositionally biased region" description="Low complexity" evidence="2">
    <location>
        <begin position="182"/>
        <end position="191"/>
    </location>
</feature>
<feature type="region of interest" description="Disordered" evidence="2">
    <location>
        <begin position="174"/>
        <end position="218"/>
    </location>
</feature>
<feature type="compositionally biased region" description="Polar residues" evidence="2">
    <location>
        <begin position="134"/>
        <end position="143"/>
    </location>
</feature>
<dbReference type="EMBL" id="JASSZA010000011">
    <property type="protein sequence ID" value="KAK2098269.1"/>
    <property type="molecule type" value="Genomic_DNA"/>
</dbReference>
<feature type="region of interest" description="Disordered" evidence="2">
    <location>
        <begin position="40"/>
        <end position="77"/>
    </location>
</feature>
<evidence type="ECO:0000256" key="2">
    <source>
        <dbReference type="SAM" id="MobiDB-lite"/>
    </source>
</evidence>
<name>A0ABQ9UMK1_SAGOE</name>
<protein>
    <submittedName>
        <fullName evidence="3">Rho GTPase-activating protein 22</fullName>
    </submittedName>
</protein>
<feature type="compositionally biased region" description="Basic and acidic residues" evidence="2">
    <location>
        <begin position="192"/>
        <end position="204"/>
    </location>
</feature>
<reference evidence="3 4" key="1">
    <citation type="submission" date="2023-05" db="EMBL/GenBank/DDBJ databases">
        <title>B98-5 Cell Line De Novo Hybrid Assembly: An Optical Mapping Approach.</title>
        <authorList>
            <person name="Kananen K."/>
            <person name="Auerbach J.A."/>
            <person name="Kautto E."/>
            <person name="Blachly J.S."/>
        </authorList>
    </citation>
    <scope>NUCLEOTIDE SEQUENCE [LARGE SCALE GENOMIC DNA]</scope>
    <source>
        <strain evidence="3">B95-8</strain>
        <tissue evidence="3">Cell line</tissue>
    </source>
</reference>
<feature type="region of interest" description="Disordered" evidence="2">
    <location>
        <begin position="121"/>
        <end position="144"/>
    </location>
</feature>